<evidence type="ECO:0000256" key="1">
    <source>
        <dbReference type="SAM" id="MobiDB-lite"/>
    </source>
</evidence>
<evidence type="ECO:0008006" key="4">
    <source>
        <dbReference type="Google" id="ProtNLM"/>
    </source>
</evidence>
<feature type="compositionally biased region" description="Basic and acidic residues" evidence="1">
    <location>
        <begin position="249"/>
        <end position="268"/>
    </location>
</feature>
<evidence type="ECO:0000313" key="3">
    <source>
        <dbReference type="Proteomes" id="UP000807785"/>
    </source>
</evidence>
<protein>
    <recommendedName>
        <fullName evidence="4">Doubled CXXCH motif domain-containing protein</fullName>
    </recommendedName>
</protein>
<feature type="compositionally biased region" description="Polar residues" evidence="1">
    <location>
        <begin position="269"/>
        <end position="281"/>
    </location>
</feature>
<proteinExistence type="predicted"/>
<gene>
    <name evidence="2" type="ORF">IPH26_05285</name>
</gene>
<evidence type="ECO:0000313" key="2">
    <source>
        <dbReference type="EMBL" id="MBK6972381.1"/>
    </source>
</evidence>
<dbReference type="Proteomes" id="UP000807785">
    <property type="component" value="Unassembled WGS sequence"/>
</dbReference>
<feature type="region of interest" description="Disordered" evidence="1">
    <location>
        <begin position="246"/>
        <end position="281"/>
    </location>
</feature>
<dbReference type="AlphaFoldDB" id="A0A9D7E1Z9"/>
<dbReference type="Gene3D" id="3.90.10.10">
    <property type="entry name" value="Cytochrome C3"/>
    <property type="match status" value="1"/>
</dbReference>
<comment type="caution">
    <text evidence="2">The sequence shown here is derived from an EMBL/GenBank/DDBJ whole genome shotgun (WGS) entry which is preliminary data.</text>
</comment>
<dbReference type="SUPFAM" id="SSF48695">
    <property type="entry name" value="Multiheme cytochromes"/>
    <property type="match status" value="1"/>
</dbReference>
<sequence>MNSVLPAVRRSIGRLVRLACTTILPVLLLAASVRAGELDYQRARWHPSHFSPQIERASDDQCLACHREILTHRPRQTSPAGVSAAKVLAWYQTLDTYTGEQSDFHVRHLQSAYAKEVMALKCTTCHQGNDPREEAVSPPTSQPAAFTLRKMVDPNTCLMCHGRMQHEIMGLPSAWPESREMFGNNCLTCHAAIRTVRHQVDFLRAENIEKLGAADGDVCYGCHGGRQWYRIGFPYPRHPWPGMADEVPDWAKGRPTESAPRHRIDKTNKTTSAGSNDDASR</sequence>
<accession>A0A9D7E1Z9</accession>
<dbReference type="InterPro" id="IPR036280">
    <property type="entry name" value="Multihaem_cyt_sf"/>
</dbReference>
<organism evidence="2 3">
    <name type="scientific">Candidatus Methylophosphatis roskildensis</name>
    <dbReference type="NCBI Taxonomy" id="2899263"/>
    <lineage>
        <taxon>Bacteria</taxon>
        <taxon>Pseudomonadati</taxon>
        <taxon>Pseudomonadota</taxon>
        <taxon>Betaproteobacteria</taxon>
        <taxon>Nitrosomonadales</taxon>
        <taxon>Sterolibacteriaceae</taxon>
        <taxon>Candidatus Methylophosphatis</taxon>
    </lineage>
</organism>
<name>A0A9D7E1Z9_9PROT</name>
<dbReference type="EMBL" id="JADJEV010000002">
    <property type="protein sequence ID" value="MBK6972381.1"/>
    <property type="molecule type" value="Genomic_DNA"/>
</dbReference>
<reference evidence="2" key="1">
    <citation type="submission" date="2020-10" db="EMBL/GenBank/DDBJ databases">
        <title>Connecting structure to function with the recovery of over 1000 high-quality activated sludge metagenome-assembled genomes encoding full-length rRNA genes using long-read sequencing.</title>
        <authorList>
            <person name="Singleton C.M."/>
            <person name="Petriglieri F."/>
            <person name="Kristensen J.M."/>
            <person name="Kirkegaard R.H."/>
            <person name="Michaelsen T.Y."/>
            <person name="Andersen M.H."/>
            <person name="Karst S.M."/>
            <person name="Dueholm M.S."/>
            <person name="Nielsen P.H."/>
            <person name="Albertsen M."/>
        </authorList>
    </citation>
    <scope>NUCLEOTIDE SEQUENCE</scope>
    <source>
        <strain evidence="2">Bjer_18-Q3-R1-45_BAT3C.347</strain>
    </source>
</reference>